<dbReference type="RefSeq" id="WP_078715433.1">
    <property type="nucleotide sequence ID" value="NZ_FUYG01000012.1"/>
</dbReference>
<evidence type="ECO:0000313" key="2">
    <source>
        <dbReference type="EMBL" id="SKB02466.1"/>
    </source>
</evidence>
<dbReference type="AlphaFoldDB" id="A0A1T4YL31"/>
<gene>
    <name evidence="2" type="ORF">SAMN06295879_3511</name>
</gene>
<organism evidence="2 3">
    <name type="scientific">Agreia bicolorata</name>
    <dbReference type="NCBI Taxonomy" id="110935"/>
    <lineage>
        <taxon>Bacteria</taxon>
        <taxon>Bacillati</taxon>
        <taxon>Actinomycetota</taxon>
        <taxon>Actinomycetes</taxon>
        <taxon>Micrococcales</taxon>
        <taxon>Microbacteriaceae</taxon>
        <taxon>Agreia</taxon>
    </lineage>
</organism>
<dbReference type="Proteomes" id="UP000189735">
    <property type="component" value="Unassembled WGS sequence"/>
</dbReference>
<evidence type="ECO:0000256" key="1">
    <source>
        <dbReference type="SAM" id="MobiDB-lite"/>
    </source>
</evidence>
<dbReference type="EMBL" id="FUYG01000012">
    <property type="protein sequence ID" value="SKB02466.1"/>
    <property type="molecule type" value="Genomic_DNA"/>
</dbReference>
<evidence type="ECO:0008006" key="4">
    <source>
        <dbReference type="Google" id="ProtNLM"/>
    </source>
</evidence>
<evidence type="ECO:0000313" key="3">
    <source>
        <dbReference type="Proteomes" id="UP000189735"/>
    </source>
</evidence>
<protein>
    <recommendedName>
        <fullName evidence="4">Asp23 family, cell envelope-related function</fullName>
    </recommendedName>
</protein>
<feature type="region of interest" description="Disordered" evidence="1">
    <location>
        <begin position="193"/>
        <end position="212"/>
    </location>
</feature>
<name>A0A1T4YL31_9MICO</name>
<sequence>MTDLDNEYDDLDGHTIDELSDYLDRGRTPLDPSIEGSAGCRIALNSLERLRQISKSLVEVDAAAEAPRNDDWLGGILESIGREARAGRDIPLLPPSPRATLSVTEGAVRGLIRAAGDRAGGLIIGRCRLDGDVTVPGTPITVSIDASVFWGERIGETVDRAREAIYSALLKHTELTIASIDITVHDVYFAQVSDDQPDEPGDGSVSNEGDVL</sequence>
<accession>A0A1T4YL31</accession>
<reference evidence="3" key="1">
    <citation type="submission" date="2017-02" db="EMBL/GenBank/DDBJ databases">
        <authorList>
            <person name="Varghese N."/>
            <person name="Submissions S."/>
        </authorList>
    </citation>
    <scope>NUCLEOTIDE SEQUENCE [LARGE SCALE GENOMIC DNA]</scope>
    <source>
        <strain evidence="3">VKM Ac-2052</strain>
    </source>
</reference>
<proteinExistence type="predicted"/>